<dbReference type="EMBL" id="FN645454">
    <property type="protein sequence ID" value="CBI75789.1"/>
    <property type="molecule type" value="Genomic_DNA"/>
</dbReference>
<evidence type="ECO:0000313" key="1">
    <source>
        <dbReference type="EMBL" id="CBI75789.1"/>
    </source>
</evidence>
<dbReference type="KEGG" id="bcd:BARCL_0108"/>
<keyword evidence="2" id="KW-1185">Reference proteome</keyword>
<evidence type="ECO:0000313" key="2">
    <source>
        <dbReference type="Proteomes" id="UP000009101"/>
    </source>
</evidence>
<name>E6YG01_BARC7</name>
<reference evidence="1 2" key="2">
    <citation type="journal article" date="2011" name="PLoS Genet.">
        <title>Parallel evolution of a type IV secretion system in radiating lineages of the host-restricted bacterial pathogen Bartonella.</title>
        <authorList>
            <person name="Engel P."/>
            <person name="Salzburger W."/>
            <person name="Liesch M."/>
            <person name="Chang C.C."/>
            <person name="Maruyama S."/>
            <person name="Lanz C."/>
            <person name="Calteau A."/>
            <person name="Lajus A."/>
            <person name="Medigue C."/>
            <person name="Schuster S.C."/>
            <person name="Dehio C."/>
        </authorList>
    </citation>
    <scope>NUCLEOTIDE SEQUENCE [LARGE SCALE GENOMIC DNA]</scope>
    <source>
        <strain evidence="2">CIP 104772 / 73</strain>
    </source>
</reference>
<dbReference type="AlphaFoldDB" id="E6YG01"/>
<dbReference type="Proteomes" id="UP000009101">
    <property type="component" value="Chromosome"/>
</dbReference>
<accession>E6YG01</accession>
<dbReference type="HOGENOM" id="CLU_3247752_0_0_5"/>
<proteinExistence type="predicted"/>
<gene>
    <name evidence="1" type="ordered locus">BARCL_0108</name>
</gene>
<protein>
    <submittedName>
        <fullName evidence="1">Uncharacterized protein</fullName>
    </submittedName>
</protein>
<reference evidence="2" key="1">
    <citation type="submission" date="2009-11" db="EMBL/GenBank/DDBJ databases">
        <title>Genome sequencing of Bartonella species and comparative genomics.</title>
        <authorList>
            <person name="Engel P."/>
            <person name="Salzburger W."/>
            <person name="Marius L."/>
            <person name="Chao-Chin C."/>
            <person name="Soichi M."/>
            <person name="Christa L."/>
            <person name="Alexandra C."/>
            <person name="Aurelie L."/>
            <person name="Claudine M."/>
            <person name="Stephan S.C."/>
            <person name="Christoph D."/>
        </authorList>
    </citation>
    <scope>NUCLEOTIDE SEQUENCE [LARGE SCALE GENOMIC DNA]</scope>
    <source>
        <strain evidence="2">CIP 104772 / 73</strain>
    </source>
</reference>
<sequence>MAPQSIIFAMDNPDPKITSEEIAEIGDDAIIVNRSIRLSQSN</sequence>
<organism evidence="1 2">
    <name type="scientific">Bartonella clarridgeiae (strain CCUG 45776 / CIP 104772 / 73)</name>
    <dbReference type="NCBI Taxonomy" id="696125"/>
    <lineage>
        <taxon>Bacteria</taxon>
        <taxon>Pseudomonadati</taxon>
        <taxon>Pseudomonadota</taxon>
        <taxon>Alphaproteobacteria</taxon>
        <taxon>Hyphomicrobiales</taxon>
        <taxon>Bartonellaceae</taxon>
        <taxon>Bartonella</taxon>
    </lineage>
</organism>